<feature type="compositionally biased region" description="Basic and acidic residues" evidence="2">
    <location>
        <begin position="170"/>
        <end position="181"/>
    </location>
</feature>
<reference evidence="4" key="1">
    <citation type="submission" date="2018-11" db="EMBL/GenBank/DDBJ databases">
        <authorList>
            <consortium name="Pathogen Informatics"/>
        </authorList>
    </citation>
    <scope>NUCLEOTIDE SEQUENCE</scope>
</reference>
<gene>
    <name evidence="4" type="ORF">PXEA_LOCUS12823</name>
</gene>
<dbReference type="Gene3D" id="3.40.50.10190">
    <property type="entry name" value="BRCT domain"/>
    <property type="match status" value="3"/>
</dbReference>
<feature type="domain" description="BRCT" evidence="3">
    <location>
        <begin position="356"/>
        <end position="453"/>
    </location>
</feature>
<dbReference type="EMBL" id="CAAALY010041367">
    <property type="protein sequence ID" value="VEL19383.1"/>
    <property type="molecule type" value="Genomic_DNA"/>
</dbReference>
<dbReference type="AlphaFoldDB" id="A0A3S4ZTH6"/>
<feature type="compositionally biased region" description="Polar residues" evidence="2">
    <location>
        <begin position="21"/>
        <end position="33"/>
    </location>
</feature>
<accession>A0A3S4ZTH6</accession>
<dbReference type="PROSITE" id="PS50172">
    <property type="entry name" value="BRCT"/>
    <property type="match status" value="3"/>
</dbReference>
<feature type="domain" description="BRCT" evidence="3">
    <location>
        <begin position="259"/>
        <end position="337"/>
    </location>
</feature>
<proteinExistence type="predicted"/>
<feature type="domain" description="BRCT" evidence="3">
    <location>
        <begin position="71"/>
        <end position="163"/>
    </location>
</feature>
<feature type="region of interest" description="Disordered" evidence="2">
    <location>
        <begin position="574"/>
        <end position="595"/>
    </location>
</feature>
<evidence type="ECO:0000259" key="3">
    <source>
        <dbReference type="PROSITE" id="PS50172"/>
    </source>
</evidence>
<feature type="region of interest" description="Disordered" evidence="2">
    <location>
        <begin position="162"/>
        <end position="190"/>
    </location>
</feature>
<dbReference type="GO" id="GO:0007095">
    <property type="term" value="P:mitotic G2 DNA damage checkpoint signaling"/>
    <property type="evidence" value="ECO:0007669"/>
    <property type="project" value="TreeGrafter"/>
</dbReference>
<evidence type="ECO:0000256" key="2">
    <source>
        <dbReference type="SAM" id="MobiDB-lite"/>
    </source>
</evidence>
<dbReference type="OrthoDB" id="251770at2759"/>
<dbReference type="PANTHER" id="PTHR13561:SF20">
    <property type="entry name" value="DNA TOPOISOMERASE 2-BINDING PROTEIN 1"/>
    <property type="match status" value="1"/>
</dbReference>
<evidence type="ECO:0000313" key="5">
    <source>
        <dbReference type="Proteomes" id="UP000784294"/>
    </source>
</evidence>
<feature type="region of interest" description="Disordered" evidence="2">
    <location>
        <begin position="1"/>
        <end position="41"/>
    </location>
</feature>
<sequence length="675" mass="74685">MVDSVDKGYALDEDTYRVDETSSNQEQRSSTPNAPDISTIEGRLPDLSAISNLSENTKVGESRICRPSKSKESGFLSDCIILLYNCTRDETSKYIKSIQSLDGKVCTELHDQLTENLTHVVVGNASLILKLPDREAGVNYVTSAWLTDSISLNKRMPESEYPLDLPESCVDSRDSDDKINKASDGQTENLPSVNADDLKLITQYFADGGLATLDDFGPNDAFDRISRLENDTIANKENKGDLIKGDDVGSNPHSISENILTGPFKSFRFYLHCSYSLEMKKEISDSISSAGGLVIDSHKNCDFLVTPFLLEDLDQYSSVPHLVTHAWITRCIAKSSLCLADLKNEPAYSPVQKPRDGRLPLSGCVISLSGFVGLDRSLLTQYAQALGAIVQECFLRNHVPARNLEASTHLVSARPDNRKFPAAKHWGLPIVTRAWLYACAREGRKVDESLYPLSDTPTDDMTLNFTTSSMIATVQMPDKSVLKSTTAERLPKKATIDSSFSSHRPLAKPTSPRPVDKRLGELKSSNLPPTPFVEQSLPTLLHRAENVPRTPVNAALNLDDLGSFMPTPDWIQRRPAKQSNSISTPHTPLSRTSDISRISLDGPEPVFRIPTPSTNELMHRALSNALLVTSTFARRRLDMEGTFLIELCFVWLLNPPHLYFNHCTLVLPEAPKALI</sequence>
<dbReference type="InterPro" id="IPR001357">
    <property type="entry name" value="BRCT_dom"/>
</dbReference>
<dbReference type="InterPro" id="IPR036420">
    <property type="entry name" value="BRCT_dom_sf"/>
</dbReference>
<protein>
    <recommendedName>
        <fullName evidence="3">BRCT domain-containing protein</fullName>
    </recommendedName>
</protein>
<evidence type="ECO:0000313" key="4">
    <source>
        <dbReference type="EMBL" id="VEL19383.1"/>
    </source>
</evidence>
<organism evidence="4 5">
    <name type="scientific">Protopolystoma xenopodis</name>
    <dbReference type="NCBI Taxonomy" id="117903"/>
    <lineage>
        <taxon>Eukaryota</taxon>
        <taxon>Metazoa</taxon>
        <taxon>Spiralia</taxon>
        <taxon>Lophotrochozoa</taxon>
        <taxon>Platyhelminthes</taxon>
        <taxon>Monogenea</taxon>
        <taxon>Polyopisthocotylea</taxon>
        <taxon>Polystomatidea</taxon>
        <taxon>Polystomatidae</taxon>
        <taxon>Protopolystoma</taxon>
    </lineage>
</organism>
<keyword evidence="5" id="KW-1185">Reference proteome</keyword>
<feature type="compositionally biased region" description="Basic and acidic residues" evidence="2">
    <location>
        <begin position="1"/>
        <end position="20"/>
    </location>
</feature>
<keyword evidence="1" id="KW-0677">Repeat</keyword>
<dbReference type="SMART" id="SM00292">
    <property type="entry name" value="BRCT"/>
    <property type="match status" value="3"/>
</dbReference>
<dbReference type="Pfam" id="PF00533">
    <property type="entry name" value="BRCT"/>
    <property type="match status" value="2"/>
</dbReference>
<evidence type="ECO:0000256" key="1">
    <source>
        <dbReference type="ARBA" id="ARBA00022737"/>
    </source>
</evidence>
<dbReference type="GO" id="GO:0006270">
    <property type="term" value="P:DNA replication initiation"/>
    <property type="evidence" value="ECO:0007669"/>
    <property type="project" value="TreeGrafter"/>
</dbReference>
<comment type="caution">
    <text evidence="4">The sequence shown here is derived from an EMBL/GenBank/DDBJ whole genome shotgun (WGS) entry which is preliminary data.</text>
</comment>
<name>A0A3S4ZTH6_9PLAT</name>
<dbReference type="PANTHER" id="PTHR13561">
    <property type="entry name" value="DNA REPLICATION REGULATOR DPB11-RELATED"/>
    <property type="match status" value="1"/>
</dbReference>
<dbReference type="SUPFAM" id="SSF52113">
    <property type="entry name" value="BRCT domain"/>
    <property type="match status" value="3"/>
</dbReference>
<feature type="compositionally biased region" description="Polar residues" evidence="2">
    <location>
        <begin position="577"/>
        <end position="595"/>
    </location>
</feature>
<dbReference type="Proteomes" id="UP000784294">
    <property type="component" value="Unassembled WGS sequence"/>
</dbReference>
<dbReference type="GO" id="GO:0033314">
    <property type="term" value="P:mitotic DNA replication checkpoint signaling"/>
    <property type="evidence" value="ECO:0007669"/>
    <property type="project" value="TreeGrafter"/>
</dbReference>
<feature type="region of interest" description="Disordered" evidence="2">
    <location>
        <begin position="493"/>
        <end position="531"/>
    </location>
</feature>